<dbReference type="Pfam" id="PF14701">
    <property type="entry name" value="hDGE_amylase"/>
    <property type="match status" value="2"/>
</dbReference>
<dbReference type="InterPro" id="IPR029436">
    <property type="entry name" value="AGL_euk_N"/>
</dbReference>
<dbReference type="FunFam" id="3.20.20.80:FF:000070">
    <property type="entry name" value="GDB1p Glycogen debranching enzyme"/>
    <property type="match status" value="1"/>
</dbReference>
<dbReference type="GO" id="GO:0004135">
    <property type="term" value="F:amylo-alpha-1,6-glucosidase activity"/>
    <property type="evidence" value="ECO:0007669"/>
    <property type="project" value="InterPro"/>
</dbReference>
<dbReference type="InterPro" id="IPR032790">
    <property type="entry name" value="GDE_C"/>
</dbReference>
<protein>
    <recommendedName>
        <fullName evidence="7">Glycogen debranching enzyme</fullName>
    </recommendedName>
</protein>
<gene>
    <name evidence="5" type="ORF">ONB1V03_LOCUS7830</name>
</gene>
<evidence type="ECO:0008006" key="7">
    <source>
        <dbReference type="Google" id="ProtNLM"/>
    </source>
</evidence>
<organism evidence="5">
    <name type="scientific">Oppiella nova</name>
    <dbReference type="NCBI Taxonomy" id="334625"/>
    <lineage>
        <taxon>Eukaryota</taxon>
        <taxon>Metazoa</taxon>
        <taxon>Ecdysozoa</taxon>
        <taxon>Arthropoda</taxon>
        <taxon>Chelicerata</taxon>
        <taxon>Arachnida</taxon>
        <taxon>Acari</taxon>
        <taxon>Acariformes</taxon>
        <taxon>Sarcoptiformes</taxon>
        <taxon>Oribatida</taxon>
        <taxon>Brachypylina</taxon>
        <taxon>Oppioidea</taxon>
        <taxon>Oppiidae</taxon>
        <taxon>Oppiella</taxon>
    </lineage>
</organism>
<dbReference type="GO" id="GO:0004134">
    <property type="term" value="F:4-alpha-glucanotransferase activity"/>
    <property type="evidence" value="ECO:0007669"/>
    <property type="project" value="InterPro"/>
</dbReference>
<feature type="domain" description="Eukaryotic glycogen debranching enzyme N-terminal" evidence="2">
    <location>
        <begin position="38"/>
        <end position="114"/>
    </location>
</feature>
<dbReference type="InterPro" id="IPR010401">
    <property type="entry name" value="AGL/Gdb1"/>
</dbReference>
<evidence type="ECO:0000313" key="6">
    <source>
        <dbReference type="Proteomes" id="UP000728032"/>
    </source>
</evidence>
<feature type="non-terminal residue" evidence="5">
    <location>
        <position position="1"/>
    </location>
</feature>
<dbReference type="PANTHER" id="PTHR10569">
    <property type="entry name" value="GLYCOGEN DEBRANCHING ENZYME"/>
    <property type="match status" value="1"/>
</dbReference>
<dbReference type="Pfam" id="PF14699">
    <property type="entry name" value="hGDE_N"/>
    <property type="match status" value="1"/>
</dbReference>
<accession>A0A7R9LZ66</accession>
<evidence type="ECO:0000259" key="4">
    <source>
        <dbReference type="Pfam" id="PF14702"/>
    </source>
</evidence>
<dbReference type="InterPro" id="IPR032788">
    <property type="entry name" value="AGL_central"/>
</dbReference>
<dbReference type="OrthoDB" id="10248904at2759"/>
<evidence type="ECO:0000259" key="3">
    <source>
        <dbReference type="Pfam" id="PF14701"/>
    </source>
</evidence>
<dbReference type="Gene3D" id="3.20.20.80">
    <property type="entry name" value="Glycosidases"/>
    <property type="match status" value="2"/>
</dbReference>
<evidence type="ECO:0000259" key="2">
    <source>
        <dbReference type="Pfam" id="PF14699"/>
    </source>
</evidence>
<sequence length="1349" mass="153925">MSTKMAINPKSVYVLNLELDCDKQSVLYRCNNRDSIQFIYGSTLLGRHISLFSNYSQESVRFDRNKYHELVFRDEVTTITFETSGSFHFYYKESAGDVICGQFYIVVSPQLKVGSDATARLLDLNAIQCQTVLTKSLGQFETWKSKLEVAYKTGYNMVHFTPIQELGGSNSSYCLSDQLKLNPIFSSKDKEYTFDDISEFTEWMRKEWQILSLTDIVLNHTANESPWLQTHPECAYNCLNSPWLRPAYLLDRILYHLTCDIIDNKWQTRGLTTEVNTEHHLNLIKTILHEEYLPIVMIFEFDDQWTESSIESIRHKLTVLNENMRNEVNHHLSDGIENAIKSMRYERIDEWGPKHKLVSLKQPLVCQYFTHKGPDLDLVDEQALVFDDNTSQFLMAHNGWVMNDDPLRNFAEKGSNIYIRRELIAWGDSVKLRYGSTPNECPYLWSHMEKYVIQMATIFHGIRLDNCHSTPIHVASHLIDCARRVNPNLYLIAELFTAHEKRLSRGSSEYLVLPLRPTVSHAIFFDITHDNESLIVRHSAYDPLPSAALISMTYSAIGSNRGFDELVNHHINVVTETREYKAWDPNNISEGVSMDSGIIKSKRELNKLHEWLAINGYSHQFVDQRDTDTVAVTRHNPQTHESVVLVARTAFQKPSDPKASPYLPPLRIDGLIDKILFETRMTGEPEDDFIRDKLLINGLQEFRSELRTNISVDESQMIKANRIGDSYEIIFSQFPASSVIAFKVSFSSYHMNAVQQTHQLIKQLDDNNSDINTIISNLSLNDLNFVLFRCNHEEVDDINGGAYGLSVAVTRHNPQTHESVVLVARTAFQKPSDPKASPYLPPLRIDGLIDKILFETRMTGEPEDDFIKDKLLINGLQEFRSELRTNISVDESQMIKANRIGDSYEIMFTQFPASSVIAFKVSFSSYHMNAVQQTHQLIKQLDDNNSDINTIISNLSLNDLNFVLFRCNHEEVDDINGGAYGLPNMGQMNYCGIASVIYYLRHIRTNNDLGHPLCGNLRDGNWLMDYIGNRLKKNPNTIALSEWLSKAFTTLSQIPRYLIPRYFDSIITPIYTLILDQIWNQSSPFVRKGPRFVQLLALGGLALVGTNKTAVLPPLSPKLVDELLLLPTLAAGLDNLPPSLRAILRRDAVWWWLQAIKDYCLLVPNGVQLLSEPVRRLYPTDDSPALLSADNIVEEPLSKTIQEALQRHFDGIDFIEKNAGKQIDEHMTEEGFHIRVGVSRDTGFVFGGNAHNCGTWMDKMGSSAKAGNKGRPSTPRDGSAVELIGLSKSVATFLADLSDKNQYPFKGVKESDGKEFTFREWGLKIKDNFEKYFHISDDSNDELINRRLI</sequence>
<dbReference type="InterPro" id="IPR032792">
    <property type="entry name" value="AGL_glucanoTrfase"/>
</dbReference>
<dbReference type="EMBL" id="OC918976">
    <property type="protein sequence ID" value="CAD7650474.1"/>
    <property type="molecule type" value="Genomic_DNA"/>
</dbReference>
<feature type="domain" description="Glycogen debranching enzyme glucanotransferase" evidence="3">
    <location>
        <begin position="306"/>
        <end position="490"/>
    </location>
</feature>
<dbReference type="Pfam" id="PF06202">
    <property type="entry name" value="GDE_C"/>
    <property type="match status" value="1"/>
</dbReference>
<reference evidence="5" key="1">
    <citation type="submission" date="2020-11" db="EMBL/GenBank/DDBJ databases">
        <authorList>
            <person name="Tran Van P."/>
        </authorList>
    </citation>
    <scope>NUCLEOTIDE SEQUENCE</scope>
</reference>
<dbReference type="Proteomes" id="UP000728032">
    <property type="component" value="Unassembled WGS sequence"/>
</dbReference>
<feature type="domain" description="Glycogen debranching enzyme glucanotransferase" evidence="3">
    <location>
        <begin position="122"/>
        <end position="301"/>
    </location>
</feature>
<feature type="domain" description="Glycogen debranching enzyme central" evidence="4">
    <location>
        <begin position="807"/>
        <end position="1031"/>
    </location>
</feature>
<dbReference type="PANTHER" id="PTHR10569:SF2">
    <property type="entry name" value="GLYCOGEN DEBRANCHING ENZYME"/>
    <property type="match status" value="1"/>
</dbReference>
<keyword evidence="6" id="KW-1185">Reference proteome</keyword>
<proteinExistence type="predicted"/>
<name>A0A7R9LZ66_9ACAR</name>
<feature type="domain" description="Glycogen debranching enzyme C-terminal" evidence="1">
    <location>
        <begin position="1146"/>
        <end position="1336"/>
    </location>
</feature>
<dbReference type="EMBL" id="CAJPVJ010004151">
    <property type="protein sequence ID" value="CAG2168340.1"/>
    <property type="molecule type" value="Genomic_DNA"/>
</dbReference>
<evidence type="ECO:0000313" key="5">
    <source>
        <dbReference type="EMBL" id="CAD7650474.1"/>
    </source>
</evidence>
<feature type="domain" description="Glycogen debranching enzyme central" evidence="4">
    <location>
        <begin position="597"/>
        <end position="803"/>
    </location>
</feature>
<dbReference type="Pfam" id="PF14702">
    <property type="entry name" value="hGDE_central"/>
    <property type="match status" value="2"/>
</dbReference>
<dbReference type="SUPFAM" id="SSF51445">
    <property type="entry name" value="(Trans)glycosidases"/>
    <property type="match status" value="1"/>
</dbReference>
<evidence type="ECO:0000259" key="1">
    <source>
        <dbReference type="Pfam" id="PF06202"/>
    </source>
</evidence>
<dbReference type="InterPro" id="IPR017853">
    <property type="entry name" value="GH"/>
</dbReference>
<dbReference type="GO" id="GO:0005980">
    <property type="term" value="P:glycogen catabolic process"/>
    <property type="evidence" value="ECO:0007669"/>
    <property type="project" value="InterPro"/>
</dbReference>